<evidence type="ECO:0000313" key="2">
    <source>
        <dbReference type="Proteomes" id="UP000814033"/>
    </source>
</evidence>
<protein>
    <submittedName>
        <fullName evidence="1">Uncharacterized protein</fullName>
    </submittedName>
</protein>
<sequence>MPNWHDPELLLKDHLAVIKLDHALGGLYLWEFVSTFDYEWSIITGKRSYSWTIYVYLVCRLSALAAWCVMFIGLDYSKRINCGAWESSFDGFAYLGLASASFIILLRNYAIWERNRYILAVSIGVWLVSIGLNIRGIIMSQSLWESVTSSCIEAHVQRSLANAIGILVSDIVLLVIMIVGLLRSRSASKDGLWRLLFSQGIIWLTLAGLVEVPPVVFMVLNLNDAWNLMFQPLEFIVLVIGATRMYRSLTDFDGDALLRYTLRLLIL</sequence>
<proteinExistence type="predicted"/>
<reference evidence="1" key="1">
    <citation type="submission" date="2021-02" db="EMBL/GenBank/DDBJ databases">
        <authorList>
            <consortium name="DOE Joint Genome Institute"/>
            <person name="Ahrendt S."/>
            <person name="Looney B.P."/>
            <person name="Miyauchi S."/>
            <person name="Morin E."/>
            <person name="Drula E."/>
            <person name="Courty P.E."/>
            <person name="Chicoki N."/>
            <person name="Fauchery L."/>
            <person name="Kohler A."/>
            <person name="Kuo A."/>
            <person name="Labutti K."/>
            <person name="Pangilinan J."/>
            <person name="Lipzen A."/>
            <person name="Riley R."/>
            <person name="Andreopoulos W."/>
            <person name="He G."/>
            <person name="Johnson J."/>
            <person name="Barry K.W."/>
            <person name="Grigoriev I.V."/>
            <person name="Nagy L."/>
            <person name="Hibbett D."/>
            <person name="Henrissat B."/>
            <person name="Matheny P.B."/>
            <person name="Labbe J."/>
            <person name="Martin F."/>
        </authorList>
    </citation>
    <scope>NUCLEOTIDE SEQUENCE</scope>
    <source>
        <strain evidence="1">FP105234-sp</strain>
    </source>
</reference>
<dbReference type="Proteomes" id="UP000814033">
    <property type="component" value="Unassembled WGS sequence"/>
</dbReference>
<keyword evidence="2" id="KW-1185">Reference proteome</keyword>
<organism evidence="1 2">
    <name type="scientific">Auriscalpium vulgare</name>
    <dbReference type="NCBI Taxonomy" id="40419"/>
    <lineage>
        <taxon>Eukaryota</taxon>
        <taxon>Fungi</taxon>
        <taxon>Dikarya</taxon>
        <taxon>Basidiomycota</taxon>
        <taxon>Agaricomycotina</taxon>
        <taxon>Agaricomycetes</taxon>
        <taxon>Russulales</taxon>
        <taxon>Auriscalpiaceae</taxon>
        <taxon>Auriscalpium</taxon>
    </lineage>
</organism>
<accession>A0ACB8RIA9</accession>
<dbReference type="EMBL" id="MU276002">
    <property type="protein sequence ID" value="KAI0043858.1"/>
    <property type="molecule type" value="Genomic_DNA"/>
</dbReference>
<gene>
    <name evidence="1" type="ORF">FA95DRAFT_336458</name>
</gene>
<comment type="caution">
    <text evidence="1">The sequence shown here is derived from an EMBL/GenBank/DDBJ whole genome shotgun (WGS) entry which is preliminary data.</text>
</comment>
<evidence type="ECO:0000313" key="1">
    <source>
        <dbReference type="EMBL" id="KAI0043858.1"/>
    </source>
</evidence>
<reference evidence="1" key="2">
    <citation type="journal article" date="2022" name="New Phytol.">
        <title>Evolutionary transition to the ectomycorrhizal habit in the genomes of a hyperdiverse lineage of mushroom-forming fungi.</title>
        <authorList>
            <person name="Looney B."/>
            <person name="Miyauchi S."/>
            <person name="Morin E."/>
            <person name="Drula E."/>
            <person name="Courty P.E."/>
            <person name="Kohler A."/>
            <person name="Kuo A."/>
            <person name="LaButti K."/>
            <person name="Pangilinan J."/>
            <person name="Lipzen A."/>
            <person name="Riley R."/>
            <person name="Andreopoulos W."/>
            <person name="He G."/>
            <person name="Johnson J."/>
            <person name="Nolan M."/>
            <person name="Tritt A."/>
            <person name="Barry K.W."/>
            <person name="Grigoriev I.V."/>
            <person name="Nagy L.G."/>
            <person name="Hibbett D."/>
            <person name="Henrissat B."/>
            <person name="Matheny P.B."/>
            <person name="Labbe J."/>
            <person name="Martin F.M."/>
        </authorList>
    </citation>
    <scope>NUCLEOTIDE SEQUENCE</scope>
    <source>
        <strain evidence="1">FP105234-sp</strain>
    </source>
</reference>
<name>A0ACB8RIA9_9AGAM</name>